<keyword evidence="4" id="KW-1185">Reference proteome</keyword>
<comment type="caution">
    <text evidence="3">The sequence shown here is derived from an EMBL/GenBank/DDBJ whole genome shotgun (WGS) entry which is preliminary data.</text>
</comment>
<evidence type="ECO:0000313" key="4">
    <source>
        <dbReference type="Proteomes" id="UP001212997"/>
    </source>
</evidence>
<feature type="region of interest" description="Disordered" evidence="2">
    <location>
        <begin position="135"/>
        <end position="229"/>
    </location>
</feature>
<proteinExistence type="predicted"/>
<organism evidence="3 4">
    <name type="scientific">Meripilus lineatus</name>
    <dbReference type="NCBI Taxonomy" id="2056292"/>
    <lineage>
        <taxon>Eukaryota</taxon>
        <taxon>Fungi</taxon>
        <taxon>Dikarya</taxon>
        <taxon>Basidiomycota</taxon>
        <taxon>Agaricomycotina</taxon>
        <taxon>Agaricomycetes</taxon>
        <taxon>Polyporales</taxon>
        <taxon>Meripilaceae</taxon>
        <taxon>Meripilus</taxon>
    </lineage>
</organism>
<reference evidence="3" key="1">
    <citation type="submission" date="2022-07" db="EMBL/GenBank/DDBJ databases">
        <title>Genome Sequence of Physisporinus lineatus.</title>
        <authorList>
            <person name="Buettner E."/>
        </authorList>
    </citation>
    <scope>NUCLEOTIDE SEQUENCE</scope>
    <source>
        <strain evidence="3">VT162</strain>
    </source>
</reference>
<feature type="region of interest" description="Disordered" evidence="2">
    <location>
        <begin position="1"/>
        <end position="98"/>
    </location>
</feature>
<gene>
    <name evidence="3" type="ORF">NLI96_g6654</name>
</gene>
<dbReference type="AlphaFoldDB" id="A0AAD5YCS0"/>
<dbReference type="EMBL" id="JANAWD010000250">
    <property type="protein sequence ID" value="KAJ3482925.1"/>
    <property type="molecule type" value="Genomic_DNA"/>
</dbReference>
<evidence type="ECO:0000313" key="3">
    <source>
        <dbReference type="EMBL" id="KAJ3482925.1"/>
    </source>
</evidence>
<feature type="compositionally biased region" description="Low complexity" evidence="2">
    <location>
        <begin position="55"/>
        <end position="64"/>
    </location>
</feature>
<protein>
    <submittedName>
        <fullName evidence="3">Uncharacterized protein</fullName>
    </submittedName>
</protein>
<feature type="coiled-coil region" evidence="1">
    <location>
        <begin position="679"/>
        <end position="760"/>
    </location>
</feature>
<keyword evidence="1" id="KW-0175">Coiled coil</keyword>
<sequence>MEAYEQGYTSHSEVESLSDSDWLDIASSGTSGDTDSITGFDDSDRDDLHDRPPSRRSLASLPSSREGEVEGWEGLIEDNVDGEPIDHPAQSPAIPPSPSLAVALEVALTSHAGVQDDTDDELVKAGLEQSMMSTLSASRSNSLSGSMQTSVVRSRDLRLSFPDPLTSSPEQSLNNSYENLSPADLDLPQKDAHAPNAAPEVAPTPAAADHAPKVAAPEVSQKRGTDGDYTDVPSAITPDFSIVLYGLSALAQSPLLDNLLEKWAISAGLILSCNLTHAPGVMTRVFIANGESQRSKQLKRFVSIIDRTGLNYDNNPTESLQSTCPSLAIIGLPTFSRIQLPAHTLYLPITVPQPLAVVDILPSSDLFEAEQQWADLHIPVSKLTSFSSLTFPVVNPEKIRKARASQVHHALKPLFSKPQKKPLKRSIPTNAITILTVVSAVLGYAVHGSWNNTSISTKNVATPTSIETLGSINATFDKASAVPPTSITFSDSNLAIASAPPKELDVAVLDSLTASVATTSAEIRQPPIPSTSSASHADTPRVASSAPSECTCGCGLVTWPGKPTTKDISLRPEPSTSSLSLDTRTKALTFIVPKGDIKGKGKEKDQGSGVSSYHDVSFSAISTRIAGSIQQYFDFKTIATLNKVDIQEVLDAIDLLVSAIQRQTDYVVQQSQGTIDLVRKEFRSRNARAKKRARELREIGGRFLVSVQDKIKEQTEVAKENAKILRENLGKEGREMRKLKKALRREARKLRKMKRKSMRKGGRVVAFE</sequence>
<evidence type="ECO:0000256" key="1">
    <source>
        <dbReference type="SAM" id="Coils"/>
    </source>
</evidence>
<evidence type="ECO:0000256" key="2">
    <source>
        <dbReference type="SAM" id="MobiDB-lite"/>
    </source>
</evidence>
<feature type="compositionally biased region" description="Acidic residues" evidence="2">
    <location>
        <begin position="69"/>
        <end position="83"/>
    </location>
</feature>
<feature type="compositionally biased region" description="Low complexity" evidence="2">
    <location>
        <begin position="135"/>
        <end position="147"/>
    </location>
</feature>
<feature type="compositionally biased region" description="Polar residues" evidence="2">
    <location>
        <begin position="165"/>
        <end position="179"/>
    </location>
</feature>
<dbReference type="Proteomes" id="UP001212997">
    <property type="component" value="Unassembled WGS sequence"/>
</dbReference>
<feature type="compositionally biased region" description="Low complexity" evidence="2">
    <location>
        <begin position="27"/>
        <end position="40"/>
    </location>
</feature>
<feature type="compositionally biased region" description="Low complexity" evidence="2">
    <location>
        <begin position="194"/>
        <end position="217"/>
    </location>
</feature>
<accession>A0AAD5YCS0</accession>
<feature type="region of interest" description="Disordered" evidence="2">
    <location>
        <begin position="520"/>
        <end position="546"/>
    </location>
</feature>
<name>A0AAD5YCS0_9APHY</name>